<dbReference type="InterPro" id="IPR006059">
    <property type="entry name" value="SBP"/>
</dbReference>
<dbReference type="SUPFAM" id="SSF53850">
    <property type="entry name" value="Periplasmic binding protein-like II"/>
    <property type="match status" value="1"/>
</dbReference>
<accession>A0A8J2Z7K0</accession>
<gene>
    <name evidence="2" type="ORF">GCM10010964_00540</name>
</gene>
<dbReference type="PANTHER" id="PTHR30222:SF2">
    <property type="entry name" value="ABC TRANSPORTER SUBSTRATE-BINDING PROTEIN"/>
    <property type="match status" value="1"/>
</dbReference>
<sequence>MLGRRRLALGGGAAALAAGAGARRAEAQTRDLTIVSRGGAYQDAQREAYFRPFAQRTQTRILEETWDGGIAALRQRAASGTSTWDLVQVEGEELLIGTAEGLFEPLDWEAIGGRDAYIPQAVHTHGVGAVLYSVVLAWDRTRLAEAAAPRGWADLFDIRRIPGKRAFRRGPKTTLEIALLADGVAPGEVYPLLRAGEGVDRAFARLDSIRSELVWWERGSQPPRWLASGEVALSVADNGRIWAANAAEGGRDLGLLWTGHLMAMDSWVVMRDSPNRARALEFLRFAGRPEVQAELPPRIPYGVTARGADERLPPHVALRLPTAHLEQGLWISDRFWLEHLDVLTRRFDDWLGG</sequence>
<dbReference type="Gene3D" id="3.40.190.10">
    <property type="entry name" value="Periplasmic binding protein-like II"/>
    <property type="match status" value="2"/>
</dbReference>
<reference evidence="2 3" key="1">
    <citation type="journal article" date="2014" name="Int. J. Syst. Evol. Microbiol.">
        <title>Complete genome sequence of Corynebacterium casei LMG S-19264T (=DSM 44701T), isolated from a smear-ripened cheese.</title>
        <authorList>
            <consortium name="US DOE Joint Genome Institute (JGI-PGF)"/>
            <person name="Walter F."/>
            <person name="Albersmeier A."/>
            <person name="Kalinowski J."/>
            <person name="Ruckert C."/>
        </authorList>
    </citation>
    <scope>NUCLEOTIDE SEQUENCE [LARGE SCALE GENOMIC DNA]</scope>
    <source>
        <strain evidence="2 3">CGMCC 1.16330</strain>
    </source>
</reference>
<dbReference type="AlphaFoldDB" id="A0A8J2Z7K0"/>
<proteinExistence type="predicted"/>
<dbReference type="Pfam" id="PF13416">
    <property type="entry name" value="SBP_bac_8"/>
    <property type="match status" value="1"/>
</dbReference>
<dbReference type="PANTHER" id="PTHR30222">
    <property type="entry name" value="SPERMIDINE/PUTRESCINE-BINDING PERIPLASMIC PROTEIN"/>
    <property type="match status" value="1"/>
</dbReference>
<dbReference type="Proteomes" id="UP000597507">
    <property type="component" value="Unassembled WGS sequence"/>
</dbReference>
<dbReference type="CDD" id="cd13589">
    <property type="entry name" value="PBP2_polyamine_RpCGA009"/>
    <property type="match status" value="1"/>
</dbReference>
<name>A0A8J2Z7K0_9PROT</name>
<dbReference type="InterPro" id="IPR006311">
    <property type="entry name" value="TAT_signal"/>
</dbReference>
<dbReference type="EMBL" id="BMKS01000001">
    <property type="protein sequence ID" value="GGG16160.1"/>
    <property type="molecule type" value="Genomic_DNA"/>
</dbReference>
<dbReference type="PROSITE" id="PS51318">
    <property type="entry name" value="TAT"/>
    <property type="match status" value="1"/>
</dbReference>
<comment type="caution">
    <text evidence="2">The sequence shown here is derived from an EMBL/GenBank/DDBJ whole genome shotgun (WGS) entry which is preliminary data.</text>
</comment>
<evidence type="ECO:0000313" key="2">
    <source>
        <dbReference type="EMBL" id="GGG16160.1"/>
    </source>
</evidence>
<keyword evidence="3" id="KW-1185">Reference proteome</keyword>
<evidence type="ECO:0000313" key="3">
    <source>
        <dbReference type="Proteomes" id="UP000597507"/>
    </source>
</evidence>
<keyword evidence="1" id="KW-0732">Signal</keyword>
<evidence type="ECO:0000256" key="1">
    <source>
        <dbReference type="ARBA" id="ARBA00022729"/>
    </source>
</evidence>
<organism evidence="2 3">
    <name type="scientific">Caldovatus sediminis</name>
    <dbReference type="NCBI Taxonomy" id="2041189"/>
    <lineage>
        <taxon>Bacteria</taxon>
        <taxon>Pseudomonadati</taxon>
        <taxon>Pseudomonadota</taxon>
        <taxon>Alphaproteobacteria</taxon>
        <taxon>Acetobacterales</taxon>
        <taxon>Roseomonadaceae</taxon>
        <taxon>Caldovatus</taxon>
    </lineage>
</organism>
<dbReference type="RefSeq" id="WP_188897264.1">
    <property type="nucleotide sequence ID" value="NZ_BMKS01000001.1"/>
</dbReference>
<protein>
    <submittedName>
        <fullName evidence="2">Spermidine/putrescine ABC transporter substrate-binding protein</fullName>
    </submittedName>
</protein>